<proteinExistence type="predicted"/>
<organism evidence="3 4">
    <name type="scientific">Solanum verrucosum</name>
    <dbReference type="NCBI Taxonomy" id="315347"/>
    <lineage>
        <taxon>Eukaryota</taxon>
        <taxon>Viridiplantae</taxon>
        <taxon>Streptophyta</taxon>
        <taxon>Embryophyta</taxon>
        <taxon>Tracheophyta</taxon>
        <taxon>Spermatophyta</taxon>
        <taxon>Magnoliopsida</taxon>
        <taxon>eudicotyledons</taxon>
        <taxon>Gunneridae</taxon>
        <taxon>Pentapetalae</taxon>
        <taxon>asterids</taxon>
        <taxon>lamiids</taxon>
        <taxon>Solanales</taxon>
        <taxon>Solanaceae</taxon>
        <taxon>Solanoideae</taxon>
        <taxon>Solaneae</taxon>
        <taxon>Solanum</taxon>
    </lineage>
</organism>
<accession>A0AAF0ZRE3</accession>
<protein>
    <recommendedName>
        <fullName evidence="2">Tf2-1-like SH3-like domain-containing protein</fullName>
    </recommendedName>
</protein>
<dbReference type="EMBL" id="CP133620">
    <property type="protein sequence ID" value="WMV46279.1"/>
    <property type="molecule type" value="Genomic_DNA"/>
</dbReference>
<name>A0AAF0ZRE3_SOLVR</name>
<dbReference type="Proteomes" id="UP001234989">
    <property type="component" value="Chromosome 9"/>
</dbReference>
<dbReference type="AlphaFoldDB" id="A0AAF0ZRE3"/>
<keyword evidence="4" id="KW-1185">Reference proteome</keyword>
<evidence type="ECO:0000313" key="3">
    <source>
        <dbReference type="EMBL" id="WMV46279.1"/>
    </source>
</evidence>
<feature type="domain" description="Tf2-1-like SH3-like" evidence="2">
    <location>
        <begin position="6"/>
        <end position="55"/>
    </location>
</feature>
<reference evidence="3" key="1">
    <citation type="submission" date="2023-08" db="EMBL/GenBank/DDBJ databases">
        <title>A de novo genome assembly of Solanum verrucosum Schlechtendal, a Mexican diploid species geographically isolated from the other diploid A-genome species in potato relatives.</title>
        <authorList>
            <person name="Hosaka K."/>
        </authorList>
    </citation>
    <scope>NUCLEOTIDE SEQUENCE</scope>
    <source>
        <tissue evidence="3">Young leaves</tissue>
    </source>
</reference>
<evidence type="ECO:0000256" key="1">
    <source>
        <dbReference type="SAM" id="MobiDB-lite"/>
    </source>
</evidence>
<evidence type="ECO:0000259" key="2">
    <source>
        <dbReference type="Pfam" id="PF24626"/>
    </source>
</evidence>
<dbReference type="Pfam" id="PF24626">
    <property type="entry name" value="SH3_Tf2-1"/>
    <property type="match status" value="1"/>
</dbReference>
<dbReference type="InterPro" id="IPR056924">
    <property type="entry name" value="SH3_Tf2-1"/>
</dbReference>
<dbReference type="PANTHER" id="PTHR46148:SF56">
    <property type="entry name" value="RETROTRANSPOSON PROTEIN"/>
    <property type="match status" value="1"/>
</dbReference>
<evidence type="ECO:0000313" key="4">
    <source>
        <dbReference type="Proteomes" id="UP001234989"/>
    </source>
</evidence>
<sequence length="367" mass="42211">MKGVLRFGKKGKHSLQYSGLYKISKRIDNVAYEFELPQESAAVHPVFHFSMLKKCMGDLSLFIPTEDICIKDSLSYEEIPVQILDPTVRKLRTKEVASVKVLWRDQFVEEVTWEAEEDMKKRYRHLFESGEVFERREKRRKGEEKFKTLQVLAILVVDFAKDSILRDPQLRLLAYIGYSNEPMLREGYRSWDKEVKVDHVSSIEKGEVHVGSMQVAGENVATTTQTHIPLNSDSCIDPSVAGSNYYHEEHVESDDPDSSKETQIDETPVLGSGSVSGSEEHVARNLRRRRWLNLLKDYDMSVLYHPNKANVVADSLSRLSMGSVSHVEKDKKEFVRDVRRLARLSVRLFDFTKGDVTHHNCLESSFL</sequence>
<feature type="region of interest" description="Disordered" evidence="1">
    <location>
        <begin position="248"/>
        <end position="280"/>
    </location>
</feature>
<dbReference type="PANTHER" id="PTHR46148">
    <property type="entry name" value="CHROMO DOMAIN-CONTAINING PROTEIN"/>
    <property type="match status" value="1"/>
</dbReference>
<gene>
    <name evidence="3" type="ORF">MTR67_039664</name>
</gene>